<name>A0A8H7Y1K2_PSICU</name>
<reference evidence="4" key="1">
    <citation type="submission" date="2021-02" db="EMBL/GenBank/DDBJ databases">
        <title>Psilocybe cubensis genome.</title>
        <authorList>
            <person name="Mckernan K.J."/>
            <person name="Crawford S."/>
            <person name="Trippe A."/>
            <person name="Kane L.T."/>
            <person name="Mclaughlin S."/>
        </authorList>
    </citation>
    <scope>NUCLEOTIDE SEQUENCE [LARGE SCALE GENOMIC DNA]</scope>
    <source>
        <strain evidence="4">MGC-MH-2018</strain>
    </source>
</reference>
<evidence type="ECO:0000256" key="3">
    <source>
        <dbReference type="SAM" id="SignalP"/>
    </source>
</evidence>
<evidence type="ECO:0000256" key="1">
    <source>
        <dbReference type="SAM" id="MobiDB-lite"/>
    </source>
</evidence>
<dbReference type="EMBL" id="JAFIQS010000003">
    <property type="protein sequence ID" value="KAG5171112.1"/>
    <property type="molecule type" value="Genomic_DNA"/>
</dbReference>
<feature type="signal peptide" evidence="3">
    <location>
        <begin position="1"/>
        <end position="20"/>
    </location>
</feature>
<feature type="region of interest" description="Disordered" evidence="1">
    <location>
        <begin position="125"/>
        <end position="153"/>
    </location>
</feature>
<feature type="region of interest" description="Disordered" evidence="1">
    <location>
        <begin position="215"/>
        <end position="252"/>
    </location>
</feature>
<keyword evidence="2" id="KW-0472">Membrane</keyword>
<feature type="transmembrane region" description="Helical" evidence="2">
    <location>
        <begin position="182"/>
        <end position="208"/>
    </location>
</feature>
<evidence type="ECO:0000313" key="4">
    <source>
        <dbReference type="EMBL" id="KAG5171112.1"/>
    </source>
</evidence>
<dbReference type="OrthoDB" id="3362711at2759"/>
<gene>
    <name evidence="4" type="ORF">JR316_003195</name>
</gene>
<proteinExistence type="predicted"/>
<comment type="caution">
    <text evidence="4">The sequence shown here is derived from an EMBL/GenBank/DDBJ whole genome shotgun (WGS) entry which is preliminary data.</text>
</comment>
<keyword evidence="2" id="KW-1133">Transmembrane helix</keyword>
<organism evidence="4">
    <name type="scientific">Psilocybe cubensis</name>
    <name type="common">Psychedelic mushroom</name>
    <name type="synonym">Stropharia cubensis</name>
    <dbReference type="NCBI Taxonomy" id="181762"/>
    <lineage>
        <taxon>Eukaryota</taxon>
        <taxon>Fungi</taxon>
        <taxon>Dikarya</taxon>
        <taxon>Basidiomycota</taxon>
        <taxon>Agaricomycotina</taxon>
        <taxon>Agaricomycetes</taxon>
        <taxon>Agaricomycetidae</taxon>
        <taxon>Agaricales</taxon>
        <taxon>Agaricineae</taxon>
        <taxon>Strophariaceae</taxon>
        <taxon>Psilocybe</taxon>
    </lineage>
</organism>
<keyword evidence="2" id="KW-0812">Transmembrane</keyword>
<feature type="chain" id="PRO_5034730900" evidence="3">
    <location>
        <begin position="21"/>
        <end position="270"/>
    </location>
</feature>
<feature type="compositionally biased region" description="Basic and acidic residues" evidence="1">
    <location>
        <begin position="215"/>
        <end position="225"/>
    </location>
</feature>
<keyword evidence="3" id="KW-0732">Signal</keyword>
<sequence>MFSPVLIVTSLILKVGFSQASVQCLNTYLWSYNTQNQSPCDVASALLSECVADGSLVPLPNNPQGQSYYDPYRARATPSILLHNDQVNSYPEPIPPGLDVPRWAYMDVTTTDFFHVDEAFYNATASGKSSGTQTQTFSTPSNALPTTAAPDSTVGTSITNSNVTYNMAPASSDSDKGSKTDIGALIGAITGAVTGLVIVTLSVLRYLAFRKKRKEKESLRDEENHGLVSPTPTFVQSKGSKRFKKEAQEDEWDSEIEMDIKGEANFHFHT</sequence>
<dbReference type="AlphaFoldDB" id="A0A8H7Y1K2"/>
<evidence type="ECO:0000256" key="2">
    <source>
        <dbReference type="SAM" id="Phobius"/>
    </source>
</evidence>
<accession>A0A8H7Y1K2</accession>
<protein>
    <submittedName>
        <fullName evidence="4">Uncharacterized protein</fullName>
    </submittedName>
</protein>